<keyword evidence="10" id="KW-1185">Reference proteome</keyword>
<evidence type="ECO:0000256" key="3">
    <source>
        <dbReference type="ARBA" id="ARBA00022737"/>
    </source>
</evidence>
<dbReference type="GO" id="GO:0045197">
    <property type="term" value="P:establishment or maintenance of epithelial cell apical/basal polarity"/>
    <property type="evidence" value="ECO:0007669"/>
    <property type="project" value="TreeGrafter"/>
</dbReference>
<keyword evidence="4" id="KW-0106">Calcium</keyword>
<comment type="caution">
    <text evidence="7">Lacks conserved residue(s) required for the propagation of feature annotation.</text>
</comment>
<evidence type="ECO:0000256" key="1">
    <source>
        <dbReference type="ARBA" id="ARBA00022536"/>
    </source>
</evidence>
<sequence>MPSKPNKCHSCRQQLHFTGGLRELKINGRELELTETGAVGGTNIGDWDGTACGYKVCHNGGRCRPTGADSFVCICPSSWTGSVCNQSVSCVNNSCRHGSMCAPSTVPSYSCICPLGWGGTYCDAKVSSDTFRFVGNSHIKYRDQRFNTRNLKYTQVSFSVYASSGDGLIAWLGMAEHEDDDYLAVGTAAPSRVALLQSNADQLAESAFSLNYKKHKYSWGCIGLKSNPGSFFMEFACSPCACVGSLRVLRLPPTV</sequence>
<dbReference type="InterPro" id="IPR051022">
    <property type="entry name" value="Notch_Cell-Fate_Det"/>
</dbReference>
<keyword evidence="2" id="KW-0732">Signal</keyword>
<evidence type="ECO:0000256" key="4">
    <source>
        <dbReference type="ARBA" id="ARBA00022837"/>
    </source>
</evidence>
<keyword evidence="3" id="KW-0677">Repeat</keyword>
<dbReference type="InterPro" id="IPR013320">
    <property type="entry name" value="ConA-like_dom_sf"/>
</dbReference>
<dbReference type="PROSITE" id="PS01186">
    <property type="entry name" value="EGF_2"/>
    <property type="match status" value="1"/>
</dbReference>
<dbReference type="STRING" id="8078.ENSFHEP00000025615"/>
<evidence type="ECO:0000313" key="9">
    <source>
        <dbReference type="Ensembl" id="ENSFHEP00000025615.1"/>
    </source>
</evidence>
<dbReference type="Pfam" id="PF12661">
    <property type="entry name" value="hEGF"/>
    <property type="match status" value="1"/>
</dbReference>
<feature type="disulfide bond" evidence="7">
    <location>
        <begin position="75"/>
        <end position="84"/>
    </location>
</feature>
<feature type="domain" description="EGF-like" evidence="8">
    <location>
        <begin position="48"/>
        <end position="85"/>
    </location>
</feature>
<reference evidence="9" key="1">
    <citation type="submission" date="2025-08" db="UniProtKB">
        <authorList>
            <consortium name="Ensembl"/>
        </authorList>
    </citation>
    <scope>IDENTIFICATION</scope>
</reference>
<dbReference type="GO" id="GO:0032991">
    <property type="term" value="C:protein-containing complex"/>
    <property type="evidence" value="ECO:0007669"/>
    <property type="project" value="TreeGrafter"/>
</dbReference>
<dbReference type="GeneTree" id="ENSGT00940000169924"/>
<dbReference type="PROSITE" id="PS50026">
    <property type="entry name" value="EGF_3"/>
    <property type="match status" value="2"/>
</dbReference>
<dbReference type="SUPFAM" id="SSF49899">
    <property type="entry name" value="Concanavalin A-like lectins/glucanases"/>
    <property type="match status" value="1"/>
</dbReference>
<accession>A0A3Q2U6W0</accession>
<protein>
    <recommendedName>
        <fullName evidence="8">EGF-like domain-containing protein</fullName>
    </recommendedName>
</protein>
<dbReference type="InterPro" id="IPR000742">
    <property type="entry name" value="EGF"/>
</dbReference>
<dbReference type="SMART" id="SM00181">
    <property type="entry name" value="EGF"/>
    <property type="match status" value="2"/>
</dbReference>
<dbReference type="SUPFAM" id="SSF57196">
    <property type="entry name" value="EGF/Laminin"/>
    <property type="match status" value="1"/>
</dbReference>
<dbReference type="GO" id="GO:0048589">
    <property type="term" value="P:developmental growth"/>
    <property type="evidence" value="ECO:0007669"/>
    <property type="project" value="UniProtKB-ARBA"/>
</dbReference>
<dbReference type="InterPro" id="IPR013032">
    <property type="entry name" value="EGF-like_CS"/>
</dbReference>
<dbReference type="PROSITE" id="PS00022">
    <property type="entry name" value="EGF_1"/>
    <property type="match status" value="2"/>
</dbReference>
<dbReference type="GO" id="GO:0005886">
    <property type="term" value="C:plasma membrane"/>
    <property type="evidence" value="ECO:0007669"/>
    <property type="project" value="TreeGrafter"/>
</dbReference>
<organism evidence="9 10">
    <name type="scientific">Fundulus heteroclitus</name>
    <name type="common">Killifish</name>
    <name type="synonym">Mummichog</name>
    <dbReference type="NCBI Taxonomy" id="8078"/>
    <lineage>
        <taxon>Eukaryota</taxon>
        <taxon>Metazoa</taxon>
        <taxon>Chordata</taxon>
        <taxon>Craniata</taxon>
        <taxon>Vertebrata</taxon>
        <taxon>Euteleostomi</taxon>
        <taxon>Actinopterygii</taxon>
        <taxon>Neopterygii</taxon>
        <taxon>Teleostei</taxon>
        <taxon>Neoteleostei</taxon>
        <taxon>Acanthomorphata</taxon>
        <taxon>Ovalentaria</taxon>
        <taxon>Atherinomorphae</taxon>
        <taxon>Cyprinodontiformes</taxon>
        <taxon>Fundulidae</taxon>
        <taxon>Fundulus</taxon>
    </lineage>
</organism>
<dbReference type="FunFam" id="2.10.25.10:FF:000508">
    <property type="entry name" value="Eyes shut homolog"/>
    <property type="match status" value="1"/>
</dbReference>
<dbReference type="PANTHER" id="PTHR24049:SF22">
    <property type="entry name" value="DROSOPHILA CRUMBS HOMOLOG"/>
    <property type="match status" value="1"/>
</dbReference>
<proteinExistence type="predicted"/>
<evidence type="ECO:0000256" key="7">
    <source>
        <dbReference type="PROSITE-ProRule" id="PRU00076"/>
    </source>
</evidence>
<dbReference type="CDD" id="cd00054">
    <property type="entry name" value="EGF_CA"/>
    <property type="match status" value="1"/>
</dbReference>
<feature type="disulfide bond" evidence="7">
    <location>
        <begin position="113"/>
        <end position="122"/>
    </location>
</feature>
<feature type="domain" description="EGF-like" evidence="8">
    <location>
        <begin position="86"/>
        <end position="123"/>
    </location>
</feature>
<keyword evidence="1 7" id="KW-0245">EGF-like domain</keyword>
<evidence type="ECO:0000313" key="10">
    <source>
        <dbReference type="Proteomes" id="UP000265000"/>
    </source>
</evidence>
<dbReference type="FunFam" id="2.10.25.10:FF:000830">
    <property type="entry name" value="Protein eyes shut homolog"/>
    <property type="match status" value="1"/>
</dbReference>
<reference evidence="9" key="2">
    <citation type="submission" date="2025-09" db="UniProtKB">
        <authorList>
            <consortium name="Ensembl"/>
        </authorList>
    </citation>
    <scope>IDENTIFICATION</scope>
</reference>
<name>A0A3Q2U6W0_FUNHE</name>
<dbReference type="Ensembl" id="ENSFHET00000004791.1">
    <property type="protein sequence ID" value="ENSFHEP00000025615.1"/>
    <property type="gene ID" value="ENSFHEG00000007942.1"/>
</dbReference>
<keyword evidence="5 7" id="KW-1015">Disulfide bond</keyword>
<evidence type="ECO:0000259" key="8">
    <source>
        <dbReference type="PROSITE" id="PS50026"/>
    </source>
</evidence>
<keyword evidence="6" id="KW-0325">Glycoprotein</keyword>
<dbReference type="Proteomes" id="UP000265000">
    <property type="component" value="Unplaced"/>
</dbReference>
<dbReference type="Pfam" id="PF00008">
    <property type="entry name" value="EGF"/>
    <property type="match status" value="1"/>
</dbReference>
<dbReference type="AlphaFoldDB" id="A0A3Q2U6W0"/>
<evidence type="ECO:0000256" key="5">
    <source>
        <dbReference type="ARBA" id="ARBA00023157"/>
    </source>
</evidence>
<dbReference type="GO" id="GO:0007157">
    <property type="term" value="P:heterophilic cell-cell adhesion via plasma membrane cell adhesion molecules"/>
    <property type="evidence" value="ECO:0007669"/>
    <property type="project" value="TreeGrafter"/>
</dbReference>
<evidence type="ECO:0000256" key="2">
    <source>
        <dbReference type="ARBA" id="ARBA00022729"/>
    </source>
</evidence>
<evidence type="ECO:0000256" key="6">
    <source>
        <dbReference type="ARBA" id="ARBA00023180"/>
    </source>
</evidence>
<dbReference type="Gene3D" id="2.10.25.10">
    <property type="entry name" value="Laminin"/>
    <property type="match status" value="2"/>
</dbReference>
<dbReference type="PANTHER" id="PTHR24049">
    <property type="entry name" value="CRUMBS FAMILY MEMBER"/>
    <property type="match status" value="1"/>
</dbReference>